<dbReference type="GO" id="GO:0005524">
    <property type="term" value="F:ATP binding"/>
    <property type="evidence" value="ECO:0007669"/>
    <property type="project" value="UniProtKB-KW"/>
</dbReference>
<organism evidence="7 8">
    <name type="scientific">Hypericibacter adhaerens</name>
    <dbReference type="NCBI Taxonomy" id="2602016"/>
    <lineage>
        <taxon>Bacteria</taxon>
        <taxon>Pseudomonadati</taxon>
        <taxon>Pseudomonadota</taxon>
        <taxon>Alphaproteobacteria</taxon>
        <taxon>Rhodospirillales</taxon>
        <taxon>Dongiaceae</taxon>
        <taxon>Hypericibacter</taxon>
    </lineage>
</organism>
<evidence type="ECO:0000256" key="3">
    <source>
        <dbReference type="ARBA" id="ARBA00022741"/>
    </source>
</evidence>
<keyword evidence="4 7" id="KW-0067">ATP-binding</keyword>
<dbReference type="InterPro" id="IPR052156">
    <property type="entry name" value="BCAA_Transport_ATP-bd_LivF"/>
</dbReference>
<accession>A0A5J6N5N8</accession>
<comment type="similarity">
    <text evidence="1">Belongs to the ABC transporter superfamily.</text>
</comment>
<keyword evidence="2" id="KW-0813">Transport</keyword>
<evidence type="ECO:0000256" key="4">
    <source>
        <dbReference type="ARBA" id="ARBA00022840"/>
    </source>
</evidence>
<keyword evidence="3" id="KW-0547">Nucleotide-binding</keyword>
<evidence type="ECO:0000259" key="6">
    <source>
        <dbReference type="PROSITE" id="PS50893"/>
    </source>
</evidence>
<dbReference type="InterPro" id="IPR017871">
    <property type="entry name" value="ABC_transporter-like_CS"/>
</dbReference>
<dbReference type="SUPFAM" id="SSF52540">
    <property type="entry name" value="P-loop containing nucleoside triphosphate hydrolases"/>
    <property type="match status" value="1"/>
</dbReference>
<dbReference type="Proteomes" id="UP000325797">
    <property type="component" value="Chromosome"/>
</dbReference>
<dbReference type="InterPro" id="IPR027417">
    <property type="entry name" value="P-loop_NTPase"/>
</dbReference>
<dbReference type="PANTHER" id="PTHR43820">
    <property type="entry name" value="HIGH-AFFINITY BRANCHED-CHAIN AMINO ACID TRANSPORT ATP-BINDING PROTEIN LIVF"/>
    <property type="match status" value="1"/>
</dbReference>
<proteinExistence type="inferred from homology"/>
<feature type="domain" description="ABC transporter" evidence="6">
    <location>
        <begin position="2"/>
        <end position="234"/>
    </location>
</feature>
<keyword evidence="8" id="KW-1185">Reference proteome</keyword>
<evidence type="ECO:0000256" key="1">
    <source>
        <dbReference type="ARBA" id="ARBA00005417"/>
    </source>
</evidence>
<dbReference type="CDD" id="cd03224">
    <property type="entry name" value="ABC_TM1139_LivF_branched"/>
    <property type="match status" value="1"/>
</dbReference>
<keyword evidence="5" id="KW-0029">Amino-acid transport</keyword>
<evidence type="ECO:0000256" key="5">
    <source>
        <dbReference type="ARBA" id="ARBA00022970"/>
    </source>
</evidence>
<dbReference type="Pfam" id="PF00005">
    <property type="entry name" value="ABC_tran"/>
    <property type="match status" value="1"/>
</dbReference>
<dbReference type="GO" id="GO:0015807">
    <property type="term" value="P:L-amino acid transport"/>
    <property type="evidence" value="ECO:0007669"/>
    <property type="project" value="TreeGrafter"/>
</dbReference>
<dbReference type="InterPro" id="IPR003439">
    <property type="entry name" value="ABC_transporter-like_ATP-bd"/>
</dbReference>
<dbReference type="PROSITE" id="PS50893">
    <property type="entry name" value="ABC_TRANSPORTER_2"/>
    <property type="match status" value="1"/>
</dbReference>
<evidence type="ECO:0000256" key="2">
    <source>
        <dbReference type="ARBA" id="ARBA00022448"/>
    </source>
</evidence>
<dbReference type="Gene3D" id="3.40.50.300">
    <property type="entry name" value="P-loop containing nucleotide triphosphate hydrolases"/>
    <property type="match status" value="1"/>
</dbReference>
<gene>
    <name evidence="7" type="ORF">FRZ61_51750</name>
</gene>
<protein>
    <submittedName>
        <fullName evidence="7">ABC transporter ATP-binding protein</fullName>
    </submittedName>
</protein>
<dbReference type="RefSeq" id="WP_191909209.1">
    <property type="nucleotide sequence ID" value="NZ_CP042582.1"/>
</dbReference>
<evidence type="ECO:0000313" key="7">
    <source>
        <dbReference type="EMBL" id="QEX25228.1"/>
    </source>
</evidence>
<evidence type="ECO:0000313" key="8">
    <source>
        <dbReference type="Proteomes" id="UP000325797"/>
    </source>
</evidence>
<reference evidence="7 8" key="1">
    <citation type="submission" date="2019-08" db="EMBL/GenBank/DDBJ databases">
        <title>Hyperibacter terrae gen. nov., sp. nov. and Hyperibacter viscosus sp. nov., two new members in the family Rhodospirillaceae isolated from the rhizosphere of Hypericum perforatum.</title>
        <authorList>
            <person name="Noviana Z."/>
        </authorList>
    </citation>
    <scope>NUCLEOTIDE SEQUENCE [LARGE SCALE GENOMIC DNA]</scope>
    <source>
        <strain evidence="7 8">R5959</strain>
    </source>
</reference>
<dbReference type="PANTHER" id="PTHR43820:SF4">
    <property type="entry name" value="HIGH-AFFINITY BRANCHED-CHAIN AMINO ACID TRANSPORT ATP-BINDING PROTEIN LIVF"/>
    <property type="match status" value="1"/>
</dbReference>
<dbReference type="GO" id="GO:0015658">
    <property type="term" value="F:branched-chain amino acid transmembrane transporter activity"/>
    <property type="evidence" value="ECO:0007669"/>
    <property type="project" value="TreeGrafter"/>
</dbReference>
<dbReference type="SMART" id="SM00382">
    <property type="entry name" value="AAA"/>
    <property type="match status" value="1"/>
</dbReference>
<dbReference type="PROSITE" id="PS00211">
    <property type="entry name" value="ABC_TRANSPORTER_1"/>
    <property type="match status" value="1"/>
</dbReference>
<dbReference type="InterPro" id="IPR003593">
    <property type="entry name" value="AAA+_ATPase"/>
</dbReference>
<dbReference type="AlphaFoldDB" id="A0A5J6N5N8"/>
<dbReference type="EMBL" id="CP042582">
    <property type="protein sequence ID" value="QEX25228.1"/>
    <property type="molecule type" value="Genomic_DNA"/>
</dbReference>
<dbReference type="GO" id="GO:0016887">
    <property type="term" value="F:ATP hydrolysis activity"/>
    <property type="evidence" value="ECO:0007669"/>
    <property type="project" value="InterPro"/>
</dbReference>
<sequence>MLELRHVTVRYGAVRAVQDLSLTVPERSIVSIIGSNGAGKSTTLRAISGLVRPSGGEIWFDGQRIDRLDPKAIVARGIAHVPEGRRVFPDLTVEENLRIGAYLRQDKSAVNRDFEQICGEFPRLAERRRQLARTLSGGEQQMLAIGRAVMSSPRLILMDEPSMGLSPIMVSAMTQVIQRINETGRTVLLVEQNANVALSICDSAVVLERGSVVLTGSGAELRNNEHVRIAYIGV</sequence>
<dbReference type="KEGG" id="hadh:FRZ61_51750"/>
<name>A0A5J6N5N8_9PROT</name>